<feature type="signal peptide" evidence="3">
    <location>
        <begin position="1"/>
        <end position="19"/>
    </location>
</feature>
<evidence type="ECO:0000313" key="4">
    <source>
        <dbReference type="EMBL" id="KAL3772155.1"/>
    </source>
</evidence>
<dbReference type="Pfam" id="PF01535">
    <property type="entry name" value="PPR"/>
    <property type="match status" value="2"/>
</dbReference>
<dbReference type="Gene3D" id="1.25.40.10">
    <property type="entry name" value="Tetratricopeptide repeat domain"/>
    <property type="match status" value="4"/>
</dbReference>
<feature type="repeat" description="PPR" evidence="2">
    <location>
        <begin position="464"/>
        <end position="498"/>
    </location>
</feature>
<dbReference type="Pfam" id="PF13041">
    <property type="entry name" value="PPR_2"/>
    <property type="match status" value="2"/>
</dbReference>
<dbReference type="Pfam" id="PF13812">
    <property type="entry name" value="PPR_3"/>
    <property type="match status" value="1"/>
</dbReference>
<keyword evidence="5" id="KW-1185">Reference proteome</keyword>
<feature type="repeat" description="PPR" evidence="2">
    <location>
        <begin position="426"/>
        <end position="460"/>
    </location>
</feature>
<evidence type="ECO:0000256" key="2">
    <source>
        <dbReference type="PROSITE-ProRule" id="PRU00708"/>
    </source>
</evidence>
<dbReference type="PANTHER" id="PTHR47942:SF63">
    <property type="entry name" value="PENTATRICOPEPTIDE REPEAT-CONTAINING PROTEIN"/>
    <property type="match status" value="1"/>
</dbReference>
<feature type="chain" id="PRO_5044762987" description="Pentacotripeptide-repeat region of PRORP domain-containing protein" evidence="3">
    <location>
        <begin position="20"/>
        <end position="674"/>
    </location>
</feature>
<dbReference type="PROSITE" id="PS51375">
    <property type="entry name" value="PPR"/>
    <property type="match status" value="7"/>
</dbReference>
<keyword evidence="3" id="KW-0732">Signal</keyword>
<proteinExistence type="predicted"/>
<dbReference type="PANTHER" id="PTHR47942">
    <property type="entry name" value="TETRATRICOPEPTIDE REPEAT (TPR)-LIKE SUPERFAMILY PROTEIN-RELATED"/>
    <property type="match status" value="1"/>
</dbReference>
<name>A0ABD3NGR1_9STRA</name>
<feature type="repeat" description="PPR" evidence="2">
    <location>
        <begin position="295"/>
        <end position="329"/>
    </location>
</feature>
<protein>
    <recommendedName>
        <fullName evidence="6">Pentacotripeptide-repeat region of PRORP domain-containing protein</fullName>
    </recommendedName>
</protein>
<sequence length="674" mass="74948">MILRYFAVGLLAAGSISSAFQCNQCHDSSRPSPEVKSCYRPARSSNVRPMHLSASEKETIRPLHVIIESLLEAGRLDEAVSEIRRQQSSGVDATSSFHAVIEAYCAGGGNDKKYQKTQKRQSTDNADRLQVASSLLQSMNNPTPHAYDILVSGYARRAKWSEASKLLTEMEGKFGSGQNDSTEIVPSLSTYQTVLTSLANSGQYDKMMSLLTKMRRRGVKPTVYTFNTLMNICAQDKPSRWKEALSLLSQCQREPGVTPDLVTYTTAMRACARARKSNKAMEIFRVIKDMGLELDVYCYTTAMNACANDKAWKTALKLMDEMIEKGISPNEFTYSVAITACGNGGEWAKALELLDKMKSMGMKVNTITYNAAINALAKAARTESKQKRRFDYDETTESEMDADPGALWRRVLGLIKDMKSEGIPLDKFTYSSAINTCGAAGRWEEAVDLIREMKVDGNRENKPNKVTYTSAIVACGNSGKWDAAFDLFNDMKHDDIRPDLVAYNALLAAGMNGNRPEEVFGMWIKMCQPNKDGVSPDIVTLTEVVATLDRATGKANRQKVDQVFAEAVERGIILKEDSLDGAWDIDLSGMSFPVARAACRFIFKRLVNRVKEGHLEVEDLSLITGASRMREYIREVLRDELSPSVYCVVPKMEQGTLQVKEKMMENYINGQSDS</sequence>
<dbReference type="InterPro" id="IPR011990">
    <property type="entry name" value="TPR-like_helical_dom_sf"/>
</dbReference>
<evidence type="ECO:0000256" key="3">
    <source>
        <dbReference type="SAM" id="SignalP"/>
    </source>
</evidence>
<dbReference type="InterPro" id="IPR002885">
    <property type="entry name" value="PPR_rpt"/>
</dbReference>
<dbReference type="InterPro" id="IPR051222">
    <property type="entry name" value="PPR/CCM1_RNA-binding"/>
</dbReference>
<feature type="repeat" description="PPR" evidence="2">
    <location>
        <begin position="143"/>
        <end position="173"/>
    </location>
</feature>
<gene>
    <name evidence="4" type="ORF">ACHAWO_004172</name>
</gene>
<dbReference type="AlphaFoldDB" id="A0ABD3NGR1"/>
<evidence type="ECO:0000313" key="5">
    <source>
        <dbReference type="Proteomes" id="UP001530400"/>
    </source>
</evidence>
<organism evidence="4 5">
    <name type="scientific">Cyclotella atomus</name>
    <dbReference type="NCBI Taxonomy" id="382360"/>
    <lineage>
        <taxon>Eukaryota</taxon>
        <taxon>Sar</taxon>
        <taxon>Stramenopiles</taxon>
        <taxon>Ochrophyta</taxon>
        <taxon>Bacillariophyta</taxon>
        <taxon>Coscinodiscophyceae</taxon>
        <taxon>Thalassiosirophycidae</taxon>
        <taxon>Stephanodiscales</taxon>
        <taxon>Stephanodiscaceae</taxon>
        <taxon>Cyclotella</taxon>
    </lineage>
</organism>
<accession>A0ABD3NGR1</accession>
<feature type="repeat" description="PPR" evidence="2">
    <location>
        <begin position="260"/>
        <end position="294"/>
    </location>
</feature>
<evidence type="ECO:0008006" key="6">
    <source>
        <dbReference type="Google" id="ProtNLM"/>
    </source>
</evidence>
<keyword evidence="1" id="KW-0677">Repeat</keyword>
<dbReference type="NCBIfam" id="TIGR00756">
    <property type="entry name" value="PPR"/>
    <property type="match status" value="6"/>
</dbReference>
<dbReference type="Proteomes" id="UP001530400">
    <property type="component" value="Unassembled WGS sequence"/>
</dbReference>
<reference evidence="4 5" key="1">
    <citation type="submission" date="2024-10" db="EMBL/GenBank/DDBJ databases">
        <title>Updated reference genomes for cyclostephanoid diatoms.</title>
        <authorList>
            <person name="Roberts W.R."/>
            <person name="Alverson A.J."/>
        </authorList>
    </citation>
    <scope>NUCLEOTIDE SEQUENCE [LARGE SCALE GENOMIC DNA]</scope>
    <source>
        <strain evidence="4 5">AJA010-31</strain>
    </source>
</reference>
<dbReference type="EMBL" id="JALLPJ020001273">
    <property type="protein sequence ID" value="KAL3772155.1"/>
    <property type="molecule type" value="Genomic_DNA"/>
</dbReference>
<feature type="repeat" description="PPR" evidence="2">
    <location>
        <begin position="330"/>
        <end position="364"/>
    </location>
</feature>
<comment type="caution">
    <text evidence="4">The sequence shown here is derived from an EMBL/GenBank/DDBJ whole genome shotgun (WGS) entry which is preliminary data.</text>
</comment>
<evidence type="ECO:0000256" key="1">
    <source>
        <dbReference type="ARBA" id="ARBA00022737"/>
    </source>
</evidence>
<feature type="repeat" description="PPR" evidence="2">
    <location>
        <begin position="187"/>
        <end position="221"/>
    </location>
</feature>